<dbReference type="InterPro" id="IPR057929">
    <property type="entry name" value="RamC_N"/>
</dbReference>
<keyword evidence="4" id="KW-0723">Serine/threonine-protein kinase</keyword>
<evidence type="ECO:0000313" key="4">
    <source>
        <dbReference type="EMBL" id="AXK31905.1"/>
    </source>
</evidence>
<reference evidence="4 5" key="1">
    <citation type="submission" date="2018-07" db="EMBL/GenBank/DDBJ databases">
        <title>Draft genome of the type strain Streptomyces armeniacus ATCC 15676.</title>
        <authorList>
            <person name="Labana P."/>
            <person name="Gosse J.T."/>
            <person name="Boddy C.N."/>
        </authorList>
    </citation>
    <scope>NUCLEOTIDE SEQUENCE [LARGE SCALE GENOMIC DNA]</scope>
    <source>
        <strain evidence="4 5">ATCC 15676</strain>
    </source>
</reference>
<dbReference type="PANTHER" id="PTHR12736:SF7">
    <property type="entry name" value="LANC-LIKE PROTEIN 3"/>
    <property type="match status" value="1"/>
</dbReference>
<keyword evidence="4" id="KW-0808">Transferase</keyword>
<dbReference type="InterPro" id="IPR000719">
    <property type="entry name" value="Prot_kinase_dom"/>
</dbReference>
<dbReference type="RefSeq" id="WP_208875786.1">
    <property type="nucleotide sequence ID" value="NZ_CP031320.1"/>
</dbReference>
<accession>A0A345XJT9</accession>
<dbReference type="PANTHER" id="PTHR12736">
    <property type="entry name" value="LANC-LIKE PROTEIN"/>
    <property type="match status" value="1"/>
</dbReference>
<keyword evidence="4" id="KW-0418">Kinase</keyword>
<dbReference type="GO" id="GO:0005886">
    <property type="term" value="C:plasma membrane"/>
    <property type="evidence" value="ECO:0007669"/>
    <property type="project" value="TreeGrafter"/>
</dbReference>
<feature type="binding site" evidence="1">
    <location>
        <position position="857"/>
    </location>
    <ligand>
        <name>Zn(2+)</name>
        <dbReference type="ChEBI" id="CHEBI:29105"/>
    </ligand>
</feature>
<dbReference type="SUPFAM" id="SSF56112">
    <property type="entry name" value="Protein kinase-like (PK-like)"/>
    <property type="match status" value="1"/>
</dbReference>
<dbReference type="SMART" id="SM01260">
    <property type="entry name" value="LANC_like"/>
    <property type="match status" value="1"/>
</dbReference>
<dbReference type="KEGG" id="sarm:DVA86_03855"/>
<dbReference type="InterPro" id="IPR011009">
    <property type="entry name" value="Kinase-like_dom_sf"/>
</dbReference>
<feature type="binding site" evidence="1">
    <location>
        <position position="812"/>
    </location>
    <ligand>
        <name>Zn(2+)</name>
        <dbReference type="ChEBI" id="CHEBI:29105"/>
    </ligand>
</feature>
<dbReference type="SMART" id="SM00220">
    <property type="entry name" value="S_TKc"/>
    <property type="match status" value="1"/>
</dbReference>
<dbReference type="GO" id="GO:0046872">
    <property type="term" value="F:metal ion binding"/>
    <property type="evidence" value="ECO:0007669"/>
    <property type="project" value="UniProtKB-KW"/>
</dbReference>
<dbReference type="InterPro" id="IPR058053">
    <property type="entry name" value="RamC_C"/>
</dbReference>
<dbReference type="PROSITE" id="PS50011">
    <property type="entry name" value="PROTEIN_KINASE_DOM"/>
    <property type="match status" value="1"/>
</dbReference>
<dbReference type="Pfam" id="PF05147">
    <property type="entry name" value="LANC_like"/>
    <property type="match status" value="1"/>
</dbReference>
<dbReference type="AlphaFoldDB" id="A0A345XJT9"/>
<dbReference type="EMBL" id="CP031320">
    <property type="protein sequence ID" value="AXK31905.1"/>
    <property type="molecule type" value="Genomic_DNA"/>
</dbReference>
<dbReference type="GO" id="GO:0005524">
    <property type="term" value="F:ATP binding"/>
    <property type="evidence" value="ECO:0007669"/>
    <property type="project" value="InterPro"/>
</dbReference>
<feature type="region of interest" description="Disordered" evidence="2">
    <location>
        <begin position="1"/>
        <end position="22"/>
    </location>
</feature>
<dbReference type="PRINTS" id="PR01950">
    <property type="entry name" value="LANCSUPER"/>
</dbReference>
<feature type="domain" description="Protein kinase" evidence="3">
    <location>
        <begin position="244"/>
        <end position="519"/>
    </location>
</feature>
<feature type="binding site" evidence="1">
    <location>
        <position position="858"/>
    </location>
    <ligand>
        <name>Zn(2+)</name>
        <dbReference type="ChEBI" id="CHEBI:29105"/>
    </ligand>
</feature>
<dbReference type="Pfam" id="PF25816">
    <property type="entry name" value="RamC_N"/>
    <property type="match status" value="1"/>
</dbReference>
<evidence type="ECO:0000256" key="1">
    <source>
        <dbReference type="PIRSR" id="PIRSR607822-1"/>
    </source>
</evidence>
<dbReference type="Proteomes" id="UP000254425">
    <property type="component" value="Chromosome"/>
</dbReference>
<protein>
    <submittedName>
        <fullName evidence="4">Serine/threonine protein kinase</fullName>
    </submittedName>
</protein>
<dbReference type="Pfam" id="PF00069">
    <property type="entry name" value="Pkinase"/>
    <property type="match status" value="1"/>
</dbReference>
<feature type="compositionally biased region" description="Basic and acidic residues" evidence="2">
    <location>
        <begin position="1"/>
        <end position="14"/>
    </location>
</feature>
<evidence type="ECO:0000259" key="3">
    <source>
        <dbReference type="PROSITE" id="PS50011"/>
    </source>
</evidence>
<gene>
    <name evidence="4" type="ORF">DVA86_03855</name>
</gene>
<proteinExistence type="predicted"/>
<dbReference type="InterPro" id="IPR007822">
    <property type="entry name" value="LANC-like"/>
</dbReference>
<sequence length="963" mass="105683">MGGDPLDHGRRRTDSLAARNAPGDDSAYQDLFARLRDELVPAEGWRTDIRDMWCVVTPPGTGLRPQGWKIHLSATPRSAERALAAASRVLLRERTAFKFAKDPGRLRQLLSARVDRGTGGKFLTVYPGDDAQFVRLLDALHEATYGLEGPAVLSDRRHRPHSLVHYRYGGFGGLPSRLDDEGFYTPVLVAPDGSWAPDERNAWFSPPPWAALPHLPGEAPAAPDTARASADSRAPSSVLLNGRFLVREAIRQTNKGGVYRALDRHEGDRRVVVKEARPHIEAQPDGTDVRDYLRNEHRTLTLLEPLGIAVRAVDLFEYQGHVFLAEEEVPGMTLSAWAREQVQEEPRRSLTPCRVLPTARRLVELVAAVHDKGLIIRDFAPGNVMVTPQETPLLIDTEFVAAADEQVIPVGTPGFRAPEVRAEPGRVPSPSAALDLYGLGATLFYLCTGSTPHLPDDQPGTDRAVPPDTHDTRIRNLVRAVSADSPALAALAPVITGLMREQPERRTPLTEVAERLEALSAEPPAAEAQAAEAQAAETRIAEASEPAPAEAERLLTDGWKELAAALTPDSGHAPWPCPPVSEQRLDPFAVQAGVGGTLEVVRRGALTGQEGAQTLLDTLRAALGWLDRRADREPRQLPGLYFGRAGTYWAMYEAADTLGEEDIRQRSVERAKRLPVLWHEADITHGLAGNGLALLHLWRRTEDEEFRERAERCVTSVLNAPTGQGSRWVEPEKVLATTNPSNTGFAHGLAGIATFLLSAARDLGREDLLDAAVRIGTSLLASAEDDGEGIYWPVADPDGDAATRARISTWWCNGAPGIGTFLIRLWRATGDDRLRAAAHRAAVSTRRQKWLLGHSHCHGLAGNGEFLLDMAALTGEDRYRDWAAEHVTALRRFCALREDRLIVVTESDADLNYSYNLGMAGPIGFLHRFRHGGERWWMTDDFSLPAPGRARDVRTTREPTTER</sequence>
<dbReference type="NCBIfam" id="NF038150">
    <property type="entry name" value="lanthi_synth_IV"/>
    <property type="match status" value="1"/>
</dbReference>
<evidence type="ECO:0000256" key="2">
    <source>
        <dbReference type="SAM" id="MobiDB-lite"/>
    </source>
</evidence>
<dbReference type="SUPFAM" id="SSF158745">
    <property type="entry name" value="LanC-like"/>
    <property type="match status" value="1"/>
</dbReference>
<keyword evidence="5" id="KW-1185">Reference proteome</keyword>
<dbReference type="Gene3D" id="1.10.510.10">
    <property type="entry name" value="Transferase(Phosphotransferase) domain 1"/>
    <property type="match status" value="1"/>
</dbReference>
<keyword evidence="1" id="KW-0479">Metal-binding</keyword>
<keyword evidence="1" id="KW-0862">Zinc</keyword>
<dbReference type="GO" id="GO:0004674">
    <property type="term" value="F:protein serine/threonine kinase activity"/>
    <property type="evidence" value="ECO:0007669"/>
    <property type="project" value="UniProtKB-KW"/>
</dbReference>
<dbReference type="CDD" id="cd04791">
    <property type="entry name" value="LanC_SerThrkinase"/>
    <property type="match status" value="1"/>
</dbReference>
<organism evidence="4 5">
    <name type="scientific">Streptomyces armeniacus</name>
    <dbReference type="NCBI Taxonomy" id="83291"/>
    <lineage>
        <taxon>Bacteria</taxon>
        <taxon>Bacillati</taxon>
        <taxon>Actinomycetota</taxon>
        <taxon>Actinomycetes</taxon>
        <taxon>Kitasatosporales</taxon>
        <taxon>Streptomycetaceae</taxon>
        <taxon>Streptomyces</taxon>
    </lineage>
</organism>
<name>A0A345XJT9_9ACTN</name>
<dbReference type="Gene3D" id="1.50.10.20">
    <property type="match status" value="1"/>
</dbReference>
<evidence type="ECO:0000313" key="5">
    <source>
        <dbReference type="Proteomes" id="UP000254425"/>
    </source>
</evidence>
<dbReference type="GO" id="GO:0031179">
    <property type="term" value="P:peptide modification"/>
    <property type="evidence" value="ECO:0007669"/>
    <property type="project" value="InterPro"/>
</dbReference>